<dbReference type="Proteomes" id="UP000689195">
    <property type="component" value="Unassembled WGS sequence"/>
</dbReference>
<gene>
    <name evidence="1" type="ORF">PPENT_87.1.T0290146</name>
</gene>
<comment type="caution">
    <text evidence="1">The sequence shown here is derived from an EMBL/GenBank/DDBJ whole genome shotgun (WGS) entry which is preliminary data.</text>
</comment>
<organism evidence="1 2">
    <name type="scientific">Paramecium pentaurelia</name>
    <dbReference type="NCBI Taxonomy" id="43138"/>
    <lineage>
        <taxon>Eukaryota</taxon>
        <taxon>Sar</taxon>
        <taxon>Alveolata</taxon>
        <taxon>Ciliophora</taxon>
        <taxon>Intramacronucleata</taxon>
        <taxon>Oligohymenophorea</taxon>
        <taxon>Peniculida</taxon>
        <taxon>Parameciidae</taxon>
        <taxon>Paramecium</taxon>
    </lineage>
</organism>
<proteinExistence type="predicted"/>
<dbReference type="AlphaFoldDB" id="A0A8S1TYL9"/>
<protein>
    <submittedName>
        <fullName evidence="1">Uncharacterized protein</fullName>
    </submittedName>
</protein>
<keyword evidence="2" id="KW-1185">Reference proteome</keyword>
<accession>A0A8S1TYL9</accession>
<name>A0A8S1TYL9_9CILI</name>
<evidence type="ECO:0000313" key="1">
    <source>
        <dbReference type="EMBL" id="CAD8156742.1"/>
    </source>
</evidence>
<reference evidence="1" key="1">
    <citation type="submission" date="2021-01" db="EMBL/GenBank/DDBJ databases">
        <authorList>
            <consortium name="Genoscope - CEA"/>
            <person name="William W."/>
        </authorList>
    </citation>
    <scope>NUCLEOTIDE SEQUENCE</scope>
</reference>
<evidence type="ECO:0000313" key="2">
    <source>
        <dbReference type="Proteomes" id="UP000689195"/>
    </source>
</evidence>
<dbReference type="EMBL" id="CAJJDO010000029">
    <property type="protein sequence ID" value="CAD8156742.1"/>
    <property type="molecule type" value="Genomic_DNA"/>
</dbReference>
<sequence length="58" mass="6991">MAMYKQLQQYFIYQNKIGVTFEKFKRGISHPYLFIRDQAYAGYDGEELEITYLVMVKI</sequence>